<keyword evidence="2" id="KW-1185">Reference proteome</keyword>
<dbReference type="PANTHER" id="PTHR38448:SF2">
    <property type="entry name" value="REGULATORY PROTEIN YLBF"/>
    <property type="match status" value="1"/>
</dbReference>
<organism evidence="1 2">
    <name type="scientific">Niallia nealsonii</name>
    <dbReference type="NCBI Taxonomy" id="115979"/>
    <lineage>
        <taxon>Bacteria</taxon>
        <taxon>Bacillati</taxon>
        <taxon>Bacillota</taxon>
        <taxon>Bacilli</taxon>
        <taxon>Bacillales</taxon>
        <taxon>Bacillaceae</taxon>
        <taxon>Niallia</taxon>
    </lineage>
</organism>
<dbReference type="Gene3D" id="1.20.1500.10">
    <property type="entry name" value="YheA/YmcA-like"/>
    <property type="match status" value="1"/>
</dbReference>
<dbReference type="InterPro" id="IPR023378">
    <property type="entry name" value="YheA/YmcA-like_dom_sf"/>
</dbReference>
<dbReference type="EMBL" id="PISE01000046">
    <property type="protein sequence ID" value="PKG22151.1"/>
    <property type="molecule type" value="Genomic_DNA"/>
</dbReference>
<gene>
    <name evidence="1" type="ORF">CWS01_18580</name>
</gene>
<proteinExistence type="predicted"/>
<accession>A0A2N0YY16</accession>
<dbReference type="Proteomes" id="UP000233375">
    <property type="component" value="Unassembled WGS sequence"/>
</dbReference>
<dbReference type="PANTHER" id="PTHR38448">
    <property type="entry name" value="REGULATORY PROTEIN YLBF-RELATED"/>
    <property type="match status" value="1"/>
</dbReference>
<sequence length="149" mass="16756">MLATTEIILIQEEAEAIAEMIVESDVAEQYRICLSNLNTNKKTQQKILRFNEMKDLYEEVQRFGKYHPEYKRVMMDIRVLKREMDLDHHVAAFKVAENNLQKLLDEISVIIGRSVSEYVKVPTGNPFFDEISGCSSGGCGSGGGCSCSA</sequence>
<evidence type="ECO:0000313" key="1">
    <source>
        <dbReference type="EMBL" id="PKG22151.1"/>
    </source>
</evidence>
<name>A0A2N0YY16_9BACI</name>
<dbReference type="RefSeq" id="WP_101178702.1">
    <property type="nucleotide sequence ID" value="NZ_PISE01000046.1"/>
</dbReference>
<dbReference type="AlphaFoldDB" id="A0A2N0YY16"/>
<dbReference type="SUPFAM" id="SSF158622">
    <property type="entry name" value="YheA/YmcA-like"/>
    <property type="match status" value="1"/>
</dbReference>
<dbReference type="InterPro" id="IPR010368">
    <property type="entry name" value="Com_YlbF"/>
</dbReference>
<comment type="caution">
    <text evidence="1">The sequence shown here is derived from an EMBL/GenBank/DDBJ whole genome shotgun (WGS) entry which is preliminary data.</text>
</comment>
<reference evidence="1 2" key="1">
    <citation type="journal article" date="2003" name="Int. J. Syst. Evol. Microbiol.">
        <title>Bacillus nealsonii sp. nov., isolated from a spacecraft-assembly facility, whose spores are gamma-radiation resistant.</title>
        <authorList>
            <person name="Venkateswaran K."/>
            <person name="Kempf M."/>
            <person name="Chen F."/>
            <person name="Satomi M."/>
            <person name="Nicholson W."/>
            <person name="Kern R."/>
        </authorList>
    </citation>
    <scope>NUCLEOTIDE SEQUENCE [LARGE SCALE GENOMIC DNA]</scope>
    <source>
        <strain evidence="1 2">FO-92</strain>
    </source>
</reference>
<protein>
    <submittedName>
        <fullName evidence="1">Regulator</fullName>
    </submittedName>
</protein>
<dbReference type="OrthoDB" id="2157513at2"/>
<dbReference type="InterPro" id="IPR052767">
    <property type="entry name" value="Bact_com_dev_regulator"/>
</dbReference>
<evidence type="ECO:0000313" key="2">
    <source>
        <dbReference type="Proteomes" id="UP000233375"/>
    </source>
</evidence>
<dbReference type="Pfam" id="PF06133">
    <property type="entry name" value="Com_YlbF"/>
    <property type="match status" value="1"/>
</dbReference>